<keyword evidence="3 6" id="KW-0119">Carbohydrate metabolism</keyword>
<evidence type="ECO:0000313" key="11">
    <source>
        <dbReference type="Proteomes" id="UP000008718"/>
    </source>
</evidence>
<dbReference type="SUPFAM" id="SSF48208">
    <property type="entry name" value="Six-hairpin glycosidases"/>
    <property type="match status" value="1"/>
</dbReference>
<dbReference type="InterPro" id="IPR018221">
    <property type="entry name" value="Glyco_hydro_9_His_AS"/>
</dbReference>
<feature type="signal peptide" evidence="7">
    <location>
        <begin position="1"/>
        <end position="22"/>
    </location>
</feature>
<comment type="similarity">
    <text evidence="1 6 7">Belongs to the glycosyl hydrolase 9 (cellulase E) family.</text>
</comment>
<evidence type="ECO:0000313" key="10">
    <source>
        <dbReference type="EMBL" id="ADQ79913.1"/>
    </source>
</evidence>
<dbReference type="Proteomes" id="UP000008718">
    <property type="component" value="Chromosome"/>
</dbReference>
<dbReference type="EC" id="3.2.1.4" evidence="7"/>
<feature type="domain" description="Glycoside hydrolase family 9" evidence="8">
    <location>
        <begin position="115"/>
        <end position="542"/>
    </location>
</feature>
<keyword evidence="4 6" id="KW-0326">Glycosidase</keyword>
<keyword evidence="11" id="KW-1185">Reference proteome</keyword>
<dbReference type="RefSeq" id="WP_013445282.1">
    <property type="nucleotide sequence ID" value="NC_014734.1"/>
</dbReference>
<dbReference type="CDD" id="cd02850">
    <property type="entry name" value="E_set_Cellulase_N"/>
    <property type="match status" value="1"/>
</dbReference>
<dbReference type="STRING" id="694427.Palpr_1774"/>
<reference evidence="10 11" key="2">
    <citation type="journal article" date="2011" name="Stand. Genomic Sci.">
        <title>Complete genome sequence of Paludibacter propionicigenes type strain (WB4).</title>
        <authorList>
            <person name="Gronow S."/>
            <person name="Munk C."/>
            <person name="Lapidus A."/>
            <person name="Nolan M."/>
            <person name="Lucas S."/>
            <person name="Hammon N."/>
            <person name="Deshpande S."/>
            <person name="Cheng J.F."/>
            <person name="Tapia R."/>
            <person name="Han C."/>
            <person name="Goodwin L."/>
            <person name="Pitluck S."/>
            <person name="Liolios K."/>
            <person name="Ivanova N."/>
            <person name="Mavromatis K."/>
            <person name="Mikhailova N."/>
            <person name="Pati A."/>
            <person name="Chen A."/>
            <person name="Palaniappan K."/>
            <person name="Land M."/>
            <person name="Hauser L."/>
            <person name="Chang Y.J."/>
            <person name="Jeffries C.D."/>
            <person name="Brambilla E."/>
            <person name="Rohde M."/>
            <person name="Goker M."/>
            <person name="Detter J.C."/>
            <person name="Woyke T."/>
            <person name="Bristow J."/>
            <person name="Eisen J.A."/>
            <person name="Markowitz V."/>
            <person name="Hugenholtz P."/>
            <person name="Kyrpides N.C."/>
            <person name="Klenk H.P."/>
        </authorList>
    </citation>
    <scope>NUCLEOTIDE SEQUENCE [LARGE SCALE GENOMIC DNA]</scope>
    <source>
        <strain evidence="11">DSM 17365 / JCM 13257 / WB4</strain>
    </source>
</reference>
<evidence type="ECO:0000256" key="7">
    <source>
        <dbReference type="RuleBase" id="RU361166"/>
    </source>
</evidence>
<dbReference type="InterPro" id="IPR014756">
    <property type="entry name" value="Ig_E-set"/>
</dbReference>
<dbReference type="PANTHER" id="PTHR22298">
    <property type="entry name" value="ENDO-1,4-BETA-GLUCANASE"/>
    <property type="match status" value="1"/>
</dbReference>
<dbReference type="InterPro" id="IPR012341">
    <property type="entry name" value="6hp_glycosidase-like_sf"/>
</dbReference>
<feature type="active site" evidence="6">
    <location>
        <position position="491"/>
    </location>
</feature>
<dbReference type="OrthoDB" id="9808897at2"/>
<dbReference type="GO" id="GO:0030245">
    <property type="term" value="P:cellulose catabolic process"/>
    <property type="evidence" value="ECO:0007669"/>
    <property type="project" value="UniProtKB-KW"/>
</dbReference>
<gene>
    <name evidence="10" type="ordered locus">Palpr_1774</name>
</gene>
<keyword evidence="2 6" id="KW-0378">Hydrolase</keyword>
<name>E4T5B9_PALPW</name>
<evidence type="ECO:0000256" key="3">
    <source>
        <dbReference type="ARBA" id="ARBA00023277"/>
    </source>
</evidence>
<feature type="chain" id="PRO_5005128074" description="Endoglucanase" evidence="7">
    <location>
        <begin position="23"/>
        <end position="546"/>
    </location>
</feature>
<reference key="1">
    <citation type="submission" date="2010-11" db="EMBL/GenBank/DDBJ databases">
        <title>The complete genome of Paludibacter propionicigenes DSM 17365.</title>
        <authorList>
            <consortium name="US DOE Joint Genome Institute (JGI-PGF)"/>
            <person name="Lucas S."/>
            <person name="Copeland A."/>
            <person name="Lapidus A."/>
            <person name="Bruce D."/>
            <person name="Goodwin L."/>
            <person name="Pitluck S."/>
            <person name="Kyrpides N."/>
            <person name="Mavromatis K."/>
            <person name="Ivanova N."/>
            <person name="Munk A.C."/>
            <person name="Brettin T."/>
            <person name="Detter J.C."/>
            <person name="Han C."/>
            <person name="Tapia R."/>
            <person name="Land M."/>
            <person name="Hauser L."/>
            <person name="Markowitz V."/>
            <person name="Cheng J.-F."/>
            <person name="Hugenholtz P."/>
            <person name="Woyke T."/>
            <person name="Wu D."/>
            <person name="Gronow S."/>
            <person name="Wellnitz S."/>
            <person name="Brambilla E."/>
            <person name="Klenk H.-P."/>
            <person name="Eisen J.A."/>
        </authorList>
    </citation>
    <scope>NUCLEOTIDE SEQUENCE</scope>
    <source>
        <strain>WB4</strain>
    </source>
</reference>
<evidence type="ECO:0000256" key="5">
    <source>
        <dbReference type="ARBA" id="ARBA00023326"/>
    </source>
</evidence>
<sequence length="546" mass="61040">MKKNILLFILLLPIPAQSIVLADETASIKLNSLGYLPQAIKKATVTTEATVFQIINSQTGLEVFQGKLSEPVYQKDVDQKVWIADFSQVTQPGKYTLQIKGVGKSYEFTIGSDVYKSPFVTSMRAFYLWRCGMAVHTDYKGNHYETKACHLEDGWMDYIGKPNERRDGTGGWHDAGDFGKYTVNAGVTMAVLFYAWDHFGNKLKNISLDIPQTAPGMPDFLQELKWETDFLLKMQYNDGSGRVSHKLTRKGFEGFVMPQDDKEKRYFTEWGSAATADFVAIMAMAARYFKPYDAVYAQKCLDAATVSYNFLLANTATKNFVQGDFSTGGYQTGDADDRLWASAEMWETTGSSRSLIDLESRIEKLRNLAQENWDWGNIDNLGVFTYALSKREGKNPQLQAKVKQAILTSANLLVEKAQADVYARPLAGLYFWGCNGTVGRQAVNLQVANILSPNKKYTETILDIIAHLFGRNYYGRSYVTGLGVNPPMYPHDRRSAADDIEAPWPGYLVGGGHTATDWVDKQADYSRNEIAINWQAGLVYALAGGL</sequence>
<dbReference type="EMBL" id="CP002345">
    <property type="protein sequence ID" value="ADQ79913.1"/>
    <property type="molecule type" value="Genomic_DNA"/>
</dbReference>
<dbReference type="GO" id="GO:0008810">
    <property type="term" value="F:cellulase activity"/>
    <property type="evidence" value="ECO:0007669"/>
    <property type="project" value="UniProtKB-EC"/>
</dbReference>
<proteinExistence type="inferred from homology"/>
<keyword evidence="5 6" id="KW-0624">Polysaccharide degradation</keyword>
<evidence type="ECO:0000259" key="9">
    <source>
        <dbReference type="Pfam" id="PF02927"/>
    </source>
</evidence>
<dbReference type="InterPro" id="IPR004197">
    <property type="entry name" value="Cellulase_Ig-like"/>
</dbReference>
<feature type="domain" description="Cellulase Ig-like" evidence="9">
    <location>
        <begin position="24"/>
        <end position="103"/>
    </location>
</feature>
<evidence type="ECO:0000259" key="8">
    <source>
        <dbReference type="Pfam" id="PF00759"/>
    </source>
</evidence>
<organism evidence="10 11">
    <name type="scientific">Paludibacter propionicigenes (strain DSM 17365 / JCM 13257 / WB4)</name>
    <dbReference type="NCBI Taxonomy" id="694427"/>
    <lineage>
        <taxon>Bacteria</taxon>
        <taxon>Pseudomonadati</taxon>
        <taxon>Bacteroidota</taxon>
        <taxon>Bacteroidia</taxon>
        <taxon>Bacteroidales</taxon>
        <taxon>Paludibacteraceae</taxon>
        <taxon>Paludibacter</taxon>
    </lineage>
</organism>
<dbReference type="Gene3D" id="2.60.40.10">
    <property type="entry name" value="Immunoglobulins"/>
    <property type="match status" value="1"/>
</dbReference>
<dbReference type="Pfam" id="PF02927">
    <property type="entry name" value="CelD_N"/>
    <property type="match status" value="1"/>
</dbReference>
<keyword evidence="7" id="KW-0136">Cellulose degradation</keyword>
<dbReference type="Pfam" id="PF00759">
    <property type="entry name" value="Glyco_hydro_9"/>
    <property type="match status" value="1"/>
</dbReference>
<dbReference type="eggNOG" id="COG5297">
    <property type="taxonomic scope" value="Bacteria"/>
</dbReference>
<dbReference type="SUPFAM" id="SSF81296">
    <property type="entry name" value="E set domains"/>
    <property type="match status" value="1"/>
</dbReference>
<evidence type="ECO:0000256" key="2">
    <source>
        <dbReference type="ARBA" id="ARBA00022801"/>
    </source>
</evidence>
<dbReference type="CAZy" id="GH9">
    <property type="family name" value="Glycoside Hydrolase Family 9"/>
</dbReference>
<keyword evidence="7" id="KW-0732">Signal</keyword>
<evidence type="ECO:0000256" key="6">
    <source>
        <dbReference type="PROSITE-ProRule" id="PRU10059"/>
    </source>
</evidence>
<accession>E4T5B9</accession>
<dbReference type="InterPro" id="IPR013783">
    <property type="entry name" value="Ig-like_fold"/>
</dbReference>
<dbReference type="PROSITE" id="PS00592">
    <property type="entry name" value="GH9_2"/>
    <property type="match status" value="1"/>
</dbReference>
<evidence type="ECO:0000256" key="1">
    <source>
        <dbReference type="ARBA" id="ARBA00007072"/>
    </source>
</evidence>
<comment type="catalytic activity">
    <reaction evidence="7">
        <text>Endohydrolysis of (1-&gt;4)-beta-D-glucosidic linkages in cellulose, lichenin and cereal beta-D-glucans.</text>
        <dbReference type="EC" id="3.2.1.4"/>
    </reaction>
</comment>
<dbReference type="InterPro" id="IPR001701">
    <property type="entry name" value="Glyco_hydro_9"/>
</dbReference>
<dbReference type="InterPro" id="IPR008928">
    <property type="entry name" value="6-hairpin_glycosidase_sf"/>
</dbReference>
<protein>
    <recommendedName>
        <fullName evidence="7">Endoglucanase</fullName>
        <ecNumber evidence="7">3.2.1.4</ecNumber>
    </recommendedName>
</protein>
<dbReference type="AlphaFoldDB" id="E4T5B9"/>
<dbReference type="HOGENOM" id="CLU_006010_2_1_10"/>
<evidence type="ECO:0000256" key="4">
    <source>
        <dbReference type="ARBA" id="ARBA00023295"/>
    </source>
</evidence>
<dbReference type="KEGG" id="ppn:Palpr_1774"/>
<dbReference type="Gene3D" id="1.50.10.10">
    <property type="match status" value="1"/>
</dbReference>